<feature type="domain" description="Glycosyltransferase subfamily 4-like N-terminal" evidence="6">
    <location>
        <begin position="23"/>
        <end position="191"/>
    </location>
</feature>
<dbReference type="InterPro" id="IPR001296">
    <property type="entry name" value="Glyco_trans_1"/>
</dbReference>
<keyword evidence="4" id="KW-0812">Transmembrane</keyword>
<dbReference type="Pfam" id="PF13439">
    <property type="entry name" value="Glyco_transf_4"/>
    <property type="match status" value="1"/>
</dbReference>
<dbReference type="EMBL" id="LT629758">
    <property type="protein sequence ID" value="SDT58679.1"/>
    <property type="molecule type" value="Genomic_DNA"/>
</dbReference>
<dbReference type="OrthoDB" id="9806887at2"/>
<dbReference type="PANTHER" id="PTHR12526">
    <property type="entry name" value="GLYCOSYLTRANSFERASE"/>
    <property type="match status" value="1"/>
</dbReference>
<evidence type="ECO:0000313" key="7">
    <source>
        <dbReference type="EMBL" id="SDT58679.1"/>
    </source>
</evidence>
<evidence type="ECO:0000313" key="8">
    <source>
        <dbReference type="Proteomes" id="UP000198688"/>
    </source>
</evidence>
<dbReference type="Pfam" id="PF00534">
    <property type="entry name" value="Glycos_transf_1"/>
    <property type="match status" value="1"/>
</dbReference>
<feature type="transmembrane region" description="Helical" evidence="4">
    <location>
        <begin position="74"/>
        <end position="92"/>
    </location>
</feature>
<dbReference type="Gene3D" id="3.40.50.2000">
    <property type="entry name" value="Glycogen Phosphorylase B"/>
    <property type="match status" value="2"/>
</dbReference>
<dbReference type="GO" id="GO:0016757">
    <property type="term" value="F:glycosyltransferase activity"/>
    <property type="evidence" value="ECO:0007669"/>
    <property type="project" value="UniProtKB-KW"/>
</dbReference>
<dbReference type="Proteomes" id="UP000198688">
    <property type="component" value="Chromosome I"/>
</dbReference>
<evidence type="ECO:0000256" key="3">
    <source>
        <dbReference type="ARBA" id="ARBA00022679"/>
    </source>
</evidence>
<dbReference type="SUPFAM" id="SSF53756">
    <property type="entry name" value="UDP-Glycosyltransferase/glycogen phosphorylase"/>
    <property type="match status" value="1"/>
</dbReference>
<keyword evidence="4" id="KW-1133">Transmembrane helix</keyword>
<protein>
    <submittedName>
        <fullName evidence="7">Glycosyltransferase involved in cell wall bisynthesis</fullName>
    </submittedName>
</protein>
<dbReference type="STRING" id="113562.SAMN04489716_4687"/>
<keyword evidence="3 7" id="KW-0808">Transferase</keyword>
<organism evidence="7 8">
    <name type="scientific">Actinoplanes derwentensis</name>
    <dbReference type="NCBI Taxonomy" id="113562"/>
    <lineage>
        <taxon>Bacteria</taxon>
        <taxon>Bacillati</taxon>
        <taxon>Actinomycetota</taxon>
        <taxon>Actinomycetes</taxon>
        <taxon>Micromonosporales</taxon>
        <taxon>Micromonosporaceae</taxon>
        <taxon>Actinoplanes</taxon>
    </lineage>
</organism>
<accession>A0A1H2BLA0</accession>
<dbReference type="PANTHER" id="PTHR12526:SF640">
    <property type="entry name" value="COLANIC ACID BIOSYNTHESIS GLYCOSYLTRANSFERASE WCAL-RELATED"/>
    <property type="match status" value="1"/>
</dbReference>
<feature type="domain" description="Glycosyl transferase family 1" evidence="5">
    <location>
        <begin position="203"/>
        <end position="353"/>
    </location>
</feature>
<evidence type="ECO:0000259" key="5">
    <source>
        <dbReference type="Pfam" id="PF00534"/>
    </source>
</evidence>
<dbReference type="AlphaFoldDB" id="A0A1H2BLA0"/>
<keyword evidence="8" id="KW-1185">Reference proteome</keyword>
<name>A0A1H2BLA0_9ACTN</name>
<sequence length="398" mass="44014">MTDACGGHVLFLNWRDTKHPEGGGSELYLDRVAGELVRHGYRVTLLCQAYGTAAAEESTPAGFRIVRRGGRHTVYLQAALVYLIGLLGIGPLSRRRLGRPDLIIDVGNGMPFLSRLYARRPVIVLVHHVHREQWPVVFGPRIARIGWWIESVLAIRVYRRCQYVAVSESTRDELVGLGVGRDRIAVVHNGTPEVTRPAVARTPNPSLMVLGRLVPHKRVEFALRATALLAVELPTIELVVAGQGWWDEPLRQLTADLEIEDRVRFAGFVTEEHKHELLCRSWLMLMPSLKEGWGLTIVEAGIRGTPSVAFRSAGGVADAMVDEETGVLVENEYDFFLQVRALLLDAQRRTGMGMAAAVHATRFTWEKAGAAFSGVVAGQLGDGHRMPAAQPLRLPVRE</sequence>
<keyword evidence="4" id="KW-0472">Membrane</keyword>
<evidence type="ECO:0000256" key="1">
    <source>
        <dbReference type="ARBA" id="ARBA00009481"/>
    </source>
</evidence>
<reference evidence="7 8" key="1">
    <citation type="submission" date="2016-10" db="EMBL/GenBank/DDBJ databases">
        <authorList>
            <person name="de Groot N.N."/>
        </authorList>
    </citation>
    <scope>NUCLEOTIDE SEQUENCE [LARGE SCALE GENOMIC DNA]</scope>
    <source>
        <strain evidence="7 8">DSM 43941</strain>
    </source>
</reference>
<dbReference type="RefSeq" id="WP_092546585.1">
    <property type="nucleotide sequence ID" value="NZ_BOMJ01000066.1"/>
</dbReference>
<evidence type="ECO:0000256" key="2">
    <source>
        <dbReference type="ARBA" id="ARBA00022676"/>
    </source>
</evidence>
<dbReference type="CDD" id="cd03801">
    <property type="entry name" value="GT4_PimA-like"/>
    <property type="match status" value="1"/>
</dbReference>
<dbReference type="InterPro" id="IPR028098">
    <property type="entry name" value="Glyco_trans_4-like_N"/>
</dbReference>
<evidence type="ECO:0000256" key="4">
    <source>
        <dbReference type="SAM" id="Phobius"/>
    </source>
</evidence>
<comment type="similarity">
    <text evidence="1">Belongs to the glycosyltransferase group 1 family. Glycosyltransferase 4 subfamily.</text>
</comment>
<gene>
    <name evidence="7" type="ORF">SAMN04489716_4687</name>
</gene>
<proteinExistence type="inferred from homology"/>
<evidence type="ECO:0000259" key="6">
    <source>
        <dbReference type="Pfam" id="PF13439"/>
    </source>
</evidence>
<keyword evidence="2" id="KW-0328">Glycosyltransferase</keyword>